<dbReference type="InterPro" id="IPR003838">
    <property type="entry name" value="ABC3_permease_C"/>
</dbReference>
<dbReference type="Proteomes" id="UP001621714">
    <property type="component" value="Unassembled WGS sequence"/>
</dbReference>
<feature type="region of interest" description="Disordered" evidence="12">
    <location>
        <begin position="1"/>
        <end position="50"/>
    </location>
</feature>
<evidence type="ECO:0000313" key="17">
    <source>
        <dbReference type="Proteomes" id="UP001621714"/>
    </source>
</evidence>
<evidence type="ECO:0000256" key="13">
    <source>
        <dbReference type="SAM" id="Phobius"/>
    </source>
</evidence>
<keyword evidence="7" id="KW-0132">Cell division</keyword>
<sequence>MQRKSDSSRPSGATFAYKPKRESHAPVKKAAGNRLRSGPDPRQKGQPTGAQFKEIDRATRLSAWRRHHAKMALDSLLRLLRAPFASLMTWGVIAIALSLPVGLYVFMSNAQLVSSNWDGTAQISLYLHDRIQDRQGRELANSLQLRDDIAETRFLSKEQTLAEFREFSGFGEALNYLDSNPLPAVIVVRPTTMSVEAQQTLLAELDAMSEVEEAQLDLAWVKRLFHIMELGQKMIAALGLLLSLAVLLVIGNTIRLAIENRRQEIIVVKLIGATDAFVRRPFLYTGIWYGLGGGLLAWLLINASLFWLDGPVKALASAYASDFSLIGLNAGDSLLLLFSSTLLGWFGAWIAVSRHLGEVEPR</sequence>
<evidence type="ECO:0000256" key="1">
    <source>
        <dbReference type="ARBA" id="ARBA00004429"/>
    </source>
</evidence>
<comment type="subunit">
    <text evidence="3">Forms a membrane-associated complex with FtsE.</text>
</comment>
<dbReference type="InterPro" id="IPR004513">
    <property type="entry name" value="FtsX"/>
</dbReference>
<evidence type="ECO:0000256" key="11">
    <source>
        <dbReference type="ARBA" id="ARBA00023306"/>
    </source>
</evidence>
<evidence type="ECO:0000256" key="4">
    <source>
        <dbReference type="ARBA" id="ARBA00021907"/>
    </source>
</evidence>
<feature type="domain" description="FtsX extracellular" evidence="15">
    <location>
        <begin position="122"/>
        <end position="213"/>
    </location>
</feature>
<dbReference type="Gene3D" id="3.30.70.3040">
    <property type="match status" value="1"/>
</dbReference>
<evidence type="ECO:0000256" key="10">
    <source>
        <dbReference type="ARBA" id="ARBA00023136"/>
    </source>
</evidence>
<comment type="similarity">
    <text evidence="2">Belongs to the ABC-4 integral membrane protein family. FtsX subfamily.</text>
</comment>
<evidence type="ECO:0000256" key="12">
    <source>
        <dbReference type="SAM" id="MobiDB-lite"/>
    </source>
</evidence>
<evidence type="ECO:0000259" key="14">
    <source>
        <dbReference type="Pfam" id="PF02687"/>
    </source>
</evidence>
<keyword evidence="5" id="KW-1003">Cell membrane</keyword>
<keyword evidence="9 13" id="KW-1133">Transmembrane helix</keyword>
<dbReference type="RefSeq" id="WP_405336249.1">
    <property type="nucleotide sequence ID" value="NZ_JBANFI010000001.1"/>
</dbReference>
<gene>
    <name evidence="16" type="primary">ftsX</name>
    <name evidence="16" type="ORF">V6U78_00980</name>
</gene>
<feature type="transmembrane region" description="Helical" evidence="13">
    <location>
        <begin position="334"/>
        <end position="352"/>
    </location>
</feature>
<evidence type="ECO:0000256" key="8">
    <source>
        <dbReference type="ARBA" id="ARBA00022692"/>
    </source>
</evidence>
<feature type="transmembrane region" description="Helical" evidence="13">
    <location>
        <begin position="287"/>
        <end position="308"/>
    </location>
</feature>
<dbReference type="PANTHER" id="PTHR47755">
    <property type="entry name" value="CELL DIVISION PROTEIN FTSX"/>
    <property type="match status" value="1"/>
</dbReference>
<organism evidence="16 17">
    <name type="scientific">Marinospirillum alkalitolerans</name>
    <dbReference type="NCBI Taxonomy" id="3123374"/>
    <lineage>
        <taxon>Bacteria</taxon>
        <taxon>Pseudomonadati</taxon>
        <taxon>Pseudomonadota</taxon>
        <taxon>Gammaproteobacteria</taxon>
        <taxon>Oceanospirillales</taxon>
        <taxon>Oceanospirillaceae</taxon>
        <taxon>Marinospirillum</taxon>
    </lineage>
</organism>
<dbReference type="Pfam" id="PF18075">
    <property type="entry name" value="FtsX_ECD"/>
    <property type="match status" value="1"/>
</dbReference>
<evidence type="ECO:0000256" key="6">
    <source>
        <dbReference type="ARBA" id="ARBA00022519"/>
    </source>
</evidence>
<accession>A0ABW8PUW3</accession>
<evidence type="ECO:0000256" key="9">
    <source>
        <dbReference type="ARBA" id="ARBA00022989"/>
    </source>
</evidence>
<keyword evidence="8 13" id="KW-0812">Transmembrane</keyword>
<comment type="subcellular location">
    <subcellularLocation>
        <location evidence="1">Cell inner membrane</location>
        <topology evidence="1">Multi-pass membrane protein</topology>
    </subcellularLocation>
</comment>
<reference evidence="16 17" key="1">
    <citation type="submission" date="2024-02" db="EMBL/GenBank/DDBJ databases">
        <title>Marinospirillum sp. MEB 164 isolated from Lonar lake sediment.</title>
        <authorList>
            <person name="Joshi A."/>
            <person name="Thite S."/>
        </authorList>
    </citation>
    <scope>NUCLEOTIDE SEQUENCE [LARGE SCALE GENOMIC DNA]</scope>
    <source>
        <strain evidence="16 17">MEB164</strain>
    </source>
</reference>
<dbReference type="Pfam" id="PF02687">
    <property type="entry name" value="FtsX"/>
    <property type="match status" value="1"/>
</dbReference>
<feature type="transmembrane region" description="Helical" evidence="13">
    <location>
        <begin position="234"/>
        <end position="254"/>
    </location>
</feature>
<dbReference type="EMBL" id="JBANFI010000001">
    <property type="protein sequence ID" value="MFK7159611.1"/>
    <property type="molecule type" value="Genomic_DNA"/>
</dbReference>
<comment type="caution">
    <text evidence="16">The sequence shown here is derived from an EMBL/GenBank/DDBJ whole genome shotgun (WGS) entry which is preliminary data.</text>
</comment>
<evidence type="ECO:0000256" key="3">
    <source>
        <dbReference type="ARBA" id="ARBA00011160"/>
    </source>
</evidence>
<keyword evidence="17" id="KW-1185">Reference proteome</keyword>
<keyword evidence="11" id="KW-0131">Cell cycle</keyword>
<dbReference type="InterPro" id="IPR047590">
    <property type="entry name" value="FtsX_proteobact-type"/>
</dbReference>
<name>A0ABW8PUW3_9GAMM</name>
<dbReference type="PANTHER" id="PTHR47755:SF1">
    <property type="entry name" value="CELL DIVISION PROTEIN FTSX"/>
    <property type="match status" value="1"/>
</dbReference>
<proteinExistence type="inferred from homology"/>
<evidence type="ECO:0000256" key="7">
    <source>
        <dbReference type="ARBA" id="ARBA00022618"/>
    </source>
</evidence>
<dbReference type="InterPro" id="IPR040690">
    <property type="entry name" value="FtsX_ECD"/>
</dbReference>
<feature type="transmembrane region" description="Helical" evidence="13">
    <location>
        <begin position="87"/>
        <end position="107"/>
    </location>
</feature>
<dbReference type="NCBIfam" id="TIGR00439">
    <property type="entry name" value="FtsX_Gneg"/>
    <property type="match status" value="1"/>
</dbReference>
<feature type="domain" description="ABC3 transporter permease C-terminal" evidence="14">
    <location>
        <begin position="238"/>
        <end position="354"/>
    </location>
</feature>
<evidence type="ECO:0000313" key="16">
    <source>
        <dbReference type="EMBL" id="MFK7159611.1"/>
    </source>
</evidence>
<evidence type="ECO:0000256" key="2">
    <source>
        <dbReference type="ARBA" id="ARBA00007379"/>
    </source>
</evidence>
<evidence type="ECO:0000256" key="5">
    <source>
        <dbReference type="ARBA" id="ARBA00022475"/>
    </source>
</evidence>
<keyword evidence="6" id="KW-0997">Cell inner membrane</keyword>
<protein>
    <recommendedName>
        <fullName evidence="4">Cell division protein FtsX</fullName>
    </recommendedName>
</protein>
<keyword evidence="10 13" id="KW-0472">Membrane</keyword>
<evidence type="ECO:0000259" key="15">
    <source>
        <dbReference type="Pfam" id="PF18075"/>
    </source>
</evidence>